<dbReference type="HOGENOM" id="CLU_1818291_0_0_1"/>
<dbReference type="PhylomeDB" id="D6WBG4"/>
<reference evidence="1 2" key="1">
    <citation type="journal article" date="2008" name="Nature">
        <title>The genome of the model beetle and pest Tribolium castaneum.</title>
        <authorList>
            <consortium name="Tribolium Genome Sequencing Consortium"/>
            <person name="Richards S."/>
            <person name="Gibbs R.A."/>
            <person name="Weinstock G.M."/>
            <person name="Brown S.J."/>
            <person name="Denell R."/>
            <person name="Beeman R.W."/>
            <person name="Gibbs R."/>
            <person name="Beeman R.W."/>
            <person name="Brown S.J."/>
            <person name="Bucher G."/>
            <person name="Friedrich M."/>
            <person name="Grimmelikhuijzen C.J."/>
            <person name="Klingler M."/>
            <person name="Lorenzen M."/>
            <person name="Richards S."/>
            <person name="Roth S."/>
            <person name="Schroder R."/>
            <person name="Tautz D."/>
            <person name="Zdobnov E.M."/>
            <person name="Muzny D."/>
            <person name="Gibbs R.A."/>
            <person name="Weinstock G.M."/>
            <person name="Attaway T."/>
            <person name="Bell S."/>
            <person name="Buhay C.J."/>
            <person name="Chandrabose M.N."/>
            <person name="Chavez D."/>
            <person name="Clerk-Blankenburg K.P."/>
            <person name="Cree A."/>
            <person name="Dao M."/>
            <person name="Davis C."/>
            <person name="Chacko J."/>
            <person name="Dinh H."/>
            <person name="Dugan-Rocha S."/>
            <person name="Fowler G."/>
            <person name="Garner T.T."/>
            <person name="Garnes J."/>
            <person name="Gnirke A."/>
            <person name="Hawes A."/>
            <person name="Hernandez J."/>
            <person name="Hines S."/>
            <person name="Holder M."/>
            <person name="Hume J."/>
            <person name="Jhangiani S.N."/>
            <person name="Joshi V."/>
            <person name="Khan Z.M."/>
            <person name="Jackson L."/>
            <person name="Kovar C."/>
            <person name="Kowis A."/>
            <person name="Lee S."/>
            <person name="Lewis L.R."/>
            <person name="Margolis J."/>
            <person name="Morgan M."/>
            <person name="Nazareth L.V."/>
            <person name="Nguyen N."/>
            <person name="Okwuonu G."/>
            <person name="Parker D."/>
            <person name="Richards S."/>
            <person name="Ruiz S.J."/>
            <person name="Santibanez J."/>
            <person name="Savard J."/>
            <person name="Scherer S.E."/>
            <person name="Schneider B."/>
            <person name="Sodergren E."/>
            <person name="Tautz D."/>
            <person name="Vattahil S."/>
            <person name="Villasana D."/>
            <person name="White C.S."/>
            <person name="Wright R."/>
            <person name="Park Y."/>
            <person name="Beeman R.W."/>
            <person name="Lord J."/>
            <person name="Oppert B."/>
            <person name="Lorenzen M."/>
            <person name="Brown S."/>
            <person name="Wang L."/>
            <person name="Savard J."/>
            <person name="Tautz D."/>
            <person name="Richards S."/>
            <person name="Weinstock G."/>
            <person name="Gibbs R.A."/>
            <person name="Liu Y."/>
            <person name="Worley K."/>
            <person name="Weinstock G."/>
            <person name="Elsik C.G."/>
            <person name="Reese J.T."/>
            <person name="Elhaik E."/>
            <person name="Landan G."/>
            <person name="Graur D."/>
            <person name="Arensburger P."/>
            <person name="Atkinson P."/>
            <person name="Beeman R.W."/>
            <person name="Beidler J."/>
            <person name="Brown S.J."/>
            <person name="Demuth J.P."/>
            <person name="Drury D.W."/>
            <person name="Du Y.Z."/>
            <person name="Fujiwara H."/>
            <person name="Lorenzen M."/>
            <person name="Maselli V."/>
            <person name="Osanai M."/>
            <person name="Park Y."/>
            <person name="Robertson H.M."/>
            <person name="Tu Z."/>
            <person name="Wang J.J."/>
            <person name="Wang S."/>
            <person name="Richards S."/>
            <person name="Song H."/>
            <person name="Zhang L."/>
            <person name="Sodergren E."/>
            <person name="Werner D."/>
            <person name="Stanke M."/>
            <person name="Morgenstern B."/>
            <person name="Solovyev V."/>
            <person name="Kosarev P."/>
            <person name="Brown G."/>
            <person name="Chen H.C."/>
            <person name="Ermolaeva O."/>
            <person name="Hlavina W."/>
            <person name="Kapustin Y."/>
            <person name="Kiryutin B."/>
            <person name="Kitts P."/>
            <person name="Maglott D."/>
            <person name="Pruitt K."/>
            <person name="Sapojnikov V."/>
            <person name="Souvorov A."/>
            <person name="Mackey A.J."/>
            <person name="Waterhouse R.M."/>
            <person name="Wyder S."/>
            <person name="Zdobnov E.M."/>
            <person name="Zdobnov E.M."/>
            <person name="Wyder S."/>
            <person name="Kriventseva E.V."/>
            <person name="Kadowaki T."/>
            <person name="Bork P."/>
            <person name="Aranda M."/>
            <person name="Bao R."/>
            <person name="Beermann A."/>
            <person name="Berns N."/>
            <person name="Bolognesi R."/>
            <person name="Bonneton F."/>
            <person name="Bopp D."/>
            <person name="Brown S.J."/>
            <person name="Bucher G."/>
            <person name="Butts T."/>
            <person name="Chaumot A."/>
            <person name="Denell R.E."/>
            <person name="Ferrier D.E."/>
            <person name="Friedrich M."/>
            <person name="Gordon C.M."/>
            <person name="Jindra M."/>
            <person name="Klingler M."/>
            <person name="Lan Q."/>
            <person name="Lattorff H.M."/>
            <person name="Laudet V."/>
            <person name="von Levetsow C."/>
            <person name="Liu Z."/>
            <person name="Lutz R."/>
            <person name="Lynch J.A."/>
            <person name="da Fonseca R.N."/>
            <person name="Posnien N."/>
            <person name="Reuter R."/>
            <person name="Roth S."/>
            <person name="Savard J."/>
            <person name="Schinko J.B."/>
            <person name="Schmitt C."/>
            <person name="Schoppmeier M."/>
            <person name="Schroder R."/>
            <person name="Shippy T.D."/>
            <person name="Simonnet F."/>
            <person name="Marques-Souza H."/>
            <person name="Tautz D."/>
            <person name="Tomoyasu Y."/>
            <person name="Trauner J."/>
            <person name="Van der Zee M."/>
            <person name="Vervoort M."/>
            <person name="Wittkopp N."/>
            <person name="Wimmer E.A."/>
            <person name="Yang X."/>
            <person name="Jones A.K."/>
            <person name="Sattelle D.B."/>
            <person name="Ebert P.R."/>
            <person name="Nelson D."/>
            <person name="Scott J.G."/>
            <person name="Beeman R.W."/>
            <person name="Muthukrishnan S."/>
            <person name="Kramer K.J."/>
            <person name="Arakane Y."/>
            <person name="Beeman R.W."/>
            <person name="Zhu Q."/>
            <person name="Hogenkamp D."/>
            <person name="Dixit R."/>
            <person name="Oppert B."/>
            <person name="Jiang H."/>
            <person name="Zou Z."/>
            <person name="Marshall J."/>
            <person name="Elpidina E."/>
            <person name="Vinokurov K."/>
            <person name="Oppert C."/>
            <person name="Zou Z."/>
            <person name="Evans J."/>
            <person name="Lu Z."/>
            <person name="Zhao P."/>
            <person name="Sumathipala N."/>
            <person name="Altincicek B."/>
            <person name="Vilcinskas A."/>
            <person name="Williams M."/>
            <person name="Hultmark D."/>
            <person name="Hetru C."/>
            <person name="Jiang H."/>
            <person name="Grimmelikhuijzen C.J."/>
            <person name="Hauser F."/>
            <person name="Cazzamali G."/>
            <person name="Williamson M."/>
            <person name="Park Y."/>
            <person name="Li B."/>
            <person name="Tanaka Y."/>
            <person name="Predel R."/>
            <person name="Neupert S."/>
            <person name="Schachtner J."/>
            <person name="Verleyen P."/>
            <person name="Raible F."/>
            <person name="Bork P."/>
            <person name="Friedrich M."/>
            <person name="Walden K.K."/>
            <person name="Robertson H.M."/>
            <person name="Angeli S."/>
            <person name="Foret S."/>
            <person name="Bucher G."/>
            <person name="Schuetz S."/>
            <person name="Maleszka R."/>
            <person name="Wimmer E.A."/>
            <person name="Beeman R.W."/>
            <person name="Lorenzen M."/>
            <person name="Tomoyasu Y."/>
            <person name="Miller S.C."/>
            <person name="Grossmann D."/>
            <person name="Bucher G."/>
        </authorList>
    </citation>
    <scope>NUCLEOTIDE SEQUENCE [LARGE SCALE GENOMIC DNA]</scope>
    <source>
        <strain evidence="1 2">Georgia GA2</strain>
    </source>
</reference>
<proteinExistence type="predicted"/>
<evidence type="ECO:0000313" key="2">
    <source>
        <dbReference type="Proteomes" id="UP000007266"/>
    </source>
</evidence>
<dbReference type="AlphaFoldDB" id="D6WBG4"/>
<name>D6WBG4_TRICA</name>
<evidence type="ECO:0000313" key="1">
    <source>
        <dbReference type="EMBL" id="EEZ98952.1"/>
    </source>
</evidence>
<dbReference type="Proteomes" id="UP000007266">
    <property type="component" value="Linkage group 2"/>
</dbReference>
<sequence>MCHWFFSKPLSFGDPLFGHPKCSTLYSLPTFVKCFAKVGYYQNTASFKILSVLCFAPTDPIQEFQLNSLTYGIACCPYLVLRDVLPTLVLLTLSTLIKSQAQAYQITPSNHSRTKRSLLSELARVFDPGRLDSVGMILLLMT</sequence>
<dbReference type="EMBL" id="KQ971311">
    <property type="protein sequence ID" value="EEZ98952.1"/>
    <property type="molecule type" value="Genomic_DNA"/>
</dbReference>
<gene>
    <name evidence="1" type="primary">GLEAN_04576</name>
    <name evidence="1" type="ORF">TcasGA2_TC004576</name>
</gene>
<keyword evidence="2" id="KW-1185">Reference proteome</keyword>
<reference evidence="1 2" key="2">
    <citation type="journal article" date="2010" name="Nucleic Acids Res.">
        <title>BeetleBase in 2010: revisions to provide comprehensive genomic information for Tribolium castaneum.</title>
        <authorList>
            <person name="Kim H.S."/>
            <person name="Murphy T."/>
            <person name="Xia J."/>
            <person name="Caragea D."/>
            <person name="Park Y."/>
            <person name="Beeman R.W."/>
            <person name="Lorenzen M.D."/>
            <person name="Butcher S."/>
            <person name="Manak J.R."/>
            <person name="Brown S.J."/>
        </authorList>
    </citation>
    <scope>GENOME REANNOTATION</scope>
    <source>
        <strain evidence="1 2">Georgia GA2</strain>
    </source>
</reference>
<organism evidence="1 2">
    <name type="scientific">Tribolium castaneum</name>
    <name type="common">Red flour beetle</name>
    <dbReference type="NCBI Taxonomy" id="7070"/>
    <lineage>
        <taxon>Eukaryota</taxon>
        <taxon>Metazoa</taxon>
        <taxon>Ecdysozoa</taxon>
        <taxon>Arthropoda</taxon>
        <taxon>Hexapoda</taxon>
        <taxon>Insecta</taxon>
        <taxon>Pterygota</taxon>
        <taxon>Neoptera</taxon>
        <taxon>Endopterygota</taxon>
        <taxon>Coleoptera</taxon>
        <taxon>Polyphaga</taxon>
        <taxon>Cucujiformia</taxon>
        <taxon>Tenebrionidae</taxon>
        <taxon>Tenebrionidae incertae sedis</taxon>
        <taxon>Tribolium</taxon>
    </lineage>
</organism>
<protein>
    <submittedName>
        <fullName evidence="1">Uncharacterized protein</fullName>
    </submittedName>
</protein>
<accession>D6WBG4</accession>